<feature type="region of interest" description="Disordered" evidence="1">
    <location>
        <begin position="591"/>
        <end position="610"/>
    </location>
</feature>
<feature type="compositionally biased region" description="Low complexity" evidence="1">
    <location>
        <begin position="687"/>
        <end position="704"/>
    </location>
</feature>
<accession>A0A058ZFD8</accession>
<sequence length="878" mass="90651">MGDTLSDHSGGTPLEKSAADPFLPRYTLVRTPARSQGGRSGSAGPSPALPAMDEDTSPPMPPAPLLASSIPPLATSSSQLMASLRQADPSLSVGPASGAPAPGDLSPSRFRGGAYLQSRPASAPRPPLRGHGDIPLPHADRSFLAISDRKRALASSQRSREVLLDQVNKLMQRRDHLASTVRQMLLKADATPDDVALLAVDGLRDMAARIDRGECRRFSSQSSDVPADGTDDDLIGSSQLLSELRSRVQEKQARLADIQRRLREVQQSSNTAKEAASDIPATGNVHRANSPSRRTSITRGSLGSNSAPGEATLATGGPVTASPAAPARPVAAAPPIAVPSSDQLSPPPSADVAAIGMSSPVANGASNQTTPSPPDALASAGSGDDAPPKSPASAEPADAAPTWQPSSAERRPTGRPIPLPPVSPLPSSKRPRHDSSPGQPPRLDRHFHTPERPTRPAGSLAVSTPQPGGAPVPGGDLDFTTPRRSQLLSNLLAFSPIEPSQVPGPDGMSPLDNISIPLASSDLSPTRASSPRSQPPPPPVASRPASSLAKPLQPGTGSGSTSVPTSTPASARDLGPALPALAPVISPALQRRLPPTSFPGTASPLFVRPRPAPATSLQRRVGSLAAVVATASAEPASPSPMTALAAGAPSAAVAAASSSSSSSDLSPVHSQQDHRPFGDDADDGLYQHPQHPQHSRQQQQQQQQQHDHLHQALNFQTPGPATRRSRPGEPASLSAFPPSTFDTVPASLTPGHPSLLSTRHGNHHTQGTFGPEFLWDAPAPAPGTPVPSRTPGPGPVGGAPRPAATSDNPSVGMMGGHAPRGIAGTPDLRAQLSHRDRVAMTGHSIDALRTRRQVDLWPARVVLQGLTRQGRRLGSWAG</sequence>
<feature type="compositionally biased region" description="Low complexity" evidence="1">
    <location>
        <begin position="318"/>
        <end position="341"/>
    </location>
</feature>
<feature type="compositionally biased region" description="Polar residues" evidence="1">
    <location>
        <begin position="755"/>
        <end position="768"/>
    </location>
</feature>
<dbReference type="OMA" id="IWITVED"/>
<reference evidence="2" key="1">
    <citation type="submission" date="2013-04" db="EMBL/GenBank/DDBJ databases">
        <title>The Genome Sequence of Fonticula alba ATCC 38817.</title>
        <authorList>
            <consortium name="The Broad Institute Genomics Platform"/>
            <person name="Russ C."/>
            <person name="Cuomo C."/>
            <person name="Burger G."/>
            <person name="Gray M.W."/>
            <person name="Holland P.W.H."/>
            <person name="King N."/>
            <person name="Lang F.B.F."/>
            <person name="Roger A.J."/>
            <person name="Ruiz-Trillo I."/>
            <person name="Brown M."/>
            <person name="Walker B."/>
            <person name="Young S."/>
            <person name="Zeng Q."/>
            <person name="Gargeya S."/>
            <person name="Fitzgerald M."/>
            <person name="Haas B."/>
            <person name="Abouelleil A."/>
            <person name="Allen A.W."/>
            <person name="Alvarado L."/>
            <person name="Arachchi H.M."/>
            <person name="Berlin A.M."/>
            <person name="Chapman S.B."/>
            <person name="Gainer-Dewar J."/>
            <person name="Goldberg J."/>
            <person name="Griggs A."/>
            <person name="Gujja S."/>
            <person name="Hansen M."/>
            <person name="Howarth C."/>
            <person name="Imamovic A."/>
            <person name="Ireland A."/>
            <person name="Larimer J."/>
            <person name="McCowan C."/>
            <person name="Murphy C."/>
            <person name="Pearson M."/>
            <person name="Poon T.W."/>
            <person name="Priest M."/>
            <person name="Roberts A."/>
            <person name="Saif S."/>
            <person name="Shea T."/>
            <person name="Sisk P."/>
            <person name="Sykes S."/>
            <person name="Wortman J."/>
            <person name="Nusbaum C."/>
            <person name="Birren B."/>
        </authorList>
    </citation>
    <scope>NUCLEOTIDE SEQUENCE [LARGE SCALE GENOMIC DNA]</scope>
    <source>
        <strain evidence="2">ATCC 38817</strain>
    </source>
</reference>
<feature type="compositionally biased region" description="Pro residues" evidence="1">
    <location>
        <begin position="415"/>
        <end position="424"/>
    </location>
</feature>
<feature type="compositionally biased region" description="Low complexity" evidence="1">
    <location>
        <begin position="559"/>
        <end position="568"/>
    </location>
</feature>
<feature type="compositionally biased region" description="Pro residues" evidence="1">
    <location>
        <begin position="779"/>
        <end position="794"/>
    </location>
</feature>
<feature type="compositionally biased region" description="Polar residues" evidence="1">
    <location>
        <begin position="287"/>
        <end position="307"/>
    </location>
</feature>
<evidence type="ECO:0000313" key="3">
    <source>
        <dbReference type="Proteomes" id="UP000030693"/>
    </source>
</evidence>
<evidence type="ECO:0000313" key="2">
    <source>
        <dbReference type="EMBL" id="KCV73100.1"/>
    </source>
</evidence>
<evidence type="ECO:0000256" key="1">
    <source>
        <dbReference type="SAM" id="MobiDB-lite"/>
    </source>
</evidence>
<dbReference type="GeneID" id="20525370"/>
<name>A0A058ZFD8_FONAL</name>
<feature type="region of interest" description="Disordered" evidence="1">
    <location>
        <begin position="1"/>
        <end position="136"/>
    </location>
</feature>
<feature type="compositionally biased region" description="Low complexity" evidence="1">
    <location>
        <begin position="65"/>
        <end position="78"/>
    </location>
</feature>
<feature type="compositionally biased region" description="Basic and acidic residues" evidence="1">
    <location>
        <begin position="442"/>
        <end position="454"/>
    </location>
</feature>
<keyword evidence="3" id="KW-1185">Reference proteome</keyword>
<dbReference type="AlphaFoldDB" id="A0A058ZFD8"/>
<dbReference type="EMBL" id="KB932201">
    <property type="protein sequence ID" value="KCV73100.1"/>
    <property type="molecule type" value="Genomic_DNA"/>
</dbReference>
<feature type="compositionally biased region" description="Low complexity" evidence="1">
    <location>
        <begin position="375"/>
        <end position="401"/>
    </location>
</feature>
<feature type="compositionally biased region" description="Polar residues" evidence="1">
    <location>
        <begin position="360"/>
        <end position="370"/>
    </location>
</feature>
<feature type="region of interest" description="Disordered" evidence="1">
    <location>
        <begin position="263"/>
        <end position="575"/>
    </location>
</feature>
<feature type="region of interest" description="Disordered" evidence="1">
    <location>
        <begin position="658"/>
        <end position="804"/>
    </location>
</feature>
<feature type="compositionally biased region" description="Low complexity" evidence="1">
    <location>
        <begin position="32"/>
        <end position="51"/>
    </location>
</feature>
<protein>
    <submittedName>
        <fullName evidence="2">Uncharacterized protein</fullName>
    </submittedName>
</protein>
<gene>
    <name evidence="2" type="ORF">H696_00645</name>
</gene>
<feature type="compositionally biased region" description="Low complexity" evidence="1">
    <location>
        <begin position="658"/>
        <end position="668"/>
    </location>
</feature>
<organism evidence="2">
    <name type="scientific">Fonticula alba</name>
    <name type="common">Slime mold</name>
    <dbReference type="NCBI Taxonomy" id="691883"/>
    <lineage>
        <taxon>Eukaryota</taxon>
        <taxon>Rotosphaerida</taxon>
        <taxon>Fonticulaceae</taxon>
        <taxon>Fonticula</taxon>
    </lineage>
</organism>
<proteinExistence type="predicted"/>
<dbReference type="RefSeq" id="XP_009492801.1">
    <property type="nucleotide sequence ID" value="XM_009494526.1"/>
</dbReference>
<dbReference type="Proteomes" id="UP000030693">
    <property type="component" value="Unassembled WGS sequence"/>
</dbReference>